<evidence type="ECO:0000313" key="3">
    <source>
        <dbReference type="RefSeq" id="XP_010772400.1"/>
    </source>
</evidence>
<dbReference type="GeneID" id="104947971"/>
<sequence length="493" mass="56385">MDLSALLRGSVKCRKQKPLKTKETSGEAFENYMRILYGLPLDIKVDLEDTLDPVEPEIASFDPDPYQKEPVTLPALKKVVRREAIVEIVVKKKIKKKKKKKDPEATPPPTPLKQFKPVPRVQKPIKVKKYKEPPEIIPPKEEPEPPPLPLPPPRPVPCPPRPPPRPSSQPPPREPTPEVPTFLKQFSEAAWFKELYPDKRGVPSDLSPEQFSLQLLDHVTSCSSASRLKVLSALQALRSQNLLLNSDQIYQGLLHLLHTSIKPPLSAVQQSAVVETLNLLLRLRSASYEFVRELLTLLAFKLLGLREAVLSILTSLSVNEPEMWLAPEMEGWKSDPSNTWSGFHNRAESWLQEWISKYKEHARTSGRFKPSSVSLVDVLNYFCSLQREEFRKARCVAPAGHKNTVLMPLNDCGSHPIQRLGETHSMARTWKTPGFILPALRHRPFLSLFPRFISFPLPRVTLLPFLLSSEDTWLQATYRRYFILQQSYVEYYR</sequence>
<evidence type="ECO:0000313" key="2">
    <source>
        <dbReference type="Proteomes" id="UP000504611"/>
    </source>
</evidence>
<feature type="region of interest" description="Disordered" evidence="1">
    <location>
        <begin position="96"/>
        <end position="179"/>
    </location>
</feature>
<dbReference type="AlphaFoldDB" id="A0A6I9NDH5"/>
<protein>
    <submittedName>
        <fullName evidence="3">Uncharacterized protein</fullName>
    </submittedName>
</protein>
<organism evidence="2 3">
    <name type="scientific">Notothenia coriiceps</name>
    <name type="common">black rockcod</name>
    <dbReference type="NCBI Taxonomy" id="8208"/>
    <lineage>
        <taxon>Eukaryota</taxon>
        <taxon>Metazoa</taxon>
        <taxon>Chordata</taxon>
        <taxon>Craniata</taxon>
        <taxon>Vertebrata</taxon>
        <taxon>Euteleostomi</taxon>
        <taxon>Actinopterygii</taxon>
        <taxon>Neopterygii</taxon>
        <taxon>Teleostei</taxon>
        <taxon>Neoteleostei</taxon>
        <taxon>Acanthomorphata</taxon>
        <taxon>Eupercaria</taxon>
        <taxon>Perciformes</taxon>
        <taxon>Notothenioidei</taxon>
        <taxon>Nototheniidae</taxon>
        <taxon>Notothenia</taxon>
    </lineage>
</organism>
<dbReference type="PANTHER" id="PTHR45532">
    <property type="entry name" value="WD REPEAT-CONTAINING PROTEIN 97"/>
    <property type="match status" value="1"/>
</dbReference>
<dbReference type="KEGG" id="ncc:104947971"/>
<dbReference type="Proteomes" id="UP000504611">
    <property type="component" value="Unplaced"/>
</dbReference>
<dbReference type="OrthoDB" id="6262491at2759"/>
<evidence type="ECO:0000256" key="1">
    <source>
        <dbReference type="SAM" id="MobiDB-lite"/>
    </source>
</evidence>
<dbReference type="RefSeq" id="XP_010772400.1">
    <property type="nucleotide sequence ID" value="XM_010774098.1"/>
</dbReference>
<proteinExistence type="predicted"/>
<gene>
    <name evidence="3" type="primary">LOC104947971</name>
</gene>
<feature type="compositionally biased region" description="Basic and acidic residues" evidence="1">
    <location>
        <begin position="130"/>
        <end position="143"/>
    </location>
</feature>
<name>A0A6I9NDH5_9TELE</name>
<feature type="compositionally biased region" description="Pro residues" evidence="1">
    <location>
        <begin position="145"/>
        <end position="178"/>
    </location>
</feature>
<keyword evidence="2" id="KW-1185">Reference proteome</keyword>
<reference evidence="3" key="1">
    <citation type="submission" date="2025-08" db="UniProtKB">
        <authorList>
            <consortium name="RefSeq"/>
        </authorList>
    </citation>
    <scope>IDENTIFICATION</scope>
    <source>
        <tissue evidence="3">Muscle</tissue>
    </source>
</reference>
<accession>A0A6I9NDH5</accession>
<dbReference type="PANTHER" id="PTHR45532:SF1">
    <property type="entry name" value="WD REPEAT-CONTAINING PROTEIN 97"/>
    <property type="match status" value="1"/>
</dbReference>